<dbReference type="InterPro" id="IPR005835">
    <property type="entry name" value="NTP_transferase_dom"/>
</dbReference>
<keyword evidence="5" id="KW-1185">Reference proteome</keyword>
<comment type="caution">
    <text evidence="4">The sequence shown here is derived from an EMBL/GenBank/DDBJ whole genome shotgun (WGS) entry which is preliminary data.</text>
</comment>
<feature type="repeat" description="TPR" evidence="1">
    <location>
        <begin position="351"/>
        <end position="384"/>
    </location>
</feature>
<dbReference type="InterPro" id="IPR049625">
    <property type="entry name" value="Glyco_transf_61_cat"/>
</dbReference>
<proteinExistence type="predicted"/>
<dbReference type="Pfam" id="PF04577">
    <property type="entry name" value="Glyco_transf_61"/>
    <property type="match status" value="1"/>
</dbReference>
<dbReference type="Gene3D" id="1.25.40.10">
    <property type="entry name" value="Tetratricopeptide repeat domain"/>
    <property type="match status" value="1"/>
</dbReference>
<feature type="domain" description="Glycosyltransferase 61 catalytic" evidence="3">
    <location>
        <begin position="672"/>
        <end position="842"/>
    </location>
</feature>
<dbReference type="Proteomes" id="UP000584642">
    <property type="component" value="Unassembled WGS sequence"/>
</dbReference>
<evidence type="ECO:0000259" key="2">
    <source>
        <dbReference type="Pfam" id="PF00483"/>
    </source>
</evidence>
<sequence length="910" mass="98810">MGGVLPGVQKVVAPVAGRPFAAHLLRQLAAQGVRHVVLALGHHAEATAEALEPIARALGITLDRSVESAPLGTGGSARLAMLRSRSDPALVMNGDSLVDVDLTALLDCFRSGGPGVVTLVRVDDTARYGRVELDAAGRIAAFHEKRGTGPGLINAGVYLLSRAMVLSLPENRPSSLERDLLARADRLLGLPVDGRFLDIGTPESLVMADEFAGALPPRGNTIAEEADLEADEHAARLALVLERNPEAAEPHHPPNQDALFGPGRADARLLAVMERPAGHRAELPVAMHRVVADAALLLGRLDNAVDRYRALSAEGDPVDLRRLGFALFAAGAFQDAVEALGAATRADAGDWLAWRHLGGALFALGRLGDAIASYRTAIARAPQEAEAWRNLARCLRARGDDAGAVAAYGAALTLAPERAETYRNLGHIHYYAHRLDAAASQYRRAATITPGSPLVHFSLGCVAFSAGDVAEAGHSFAEAERLDPEHYPTFGLALVETARLAGESVSEDRLEACRRRLVRHFRKAQARHYGIAIDAARVRCLWPARFPEFFQAQGIPVEEYPAPAPPVRSVGAPWHVAASVARAEEALAPLRLVRRCRATLSLAEHCSSASLITDDAYLAEMVYERPATGPHGEAFYFPPDDPLAFPVWTRSTALPTLHVDTPATVIGGSFNYGHFLLDTLGKLMVAERFGDRSRPVHTFPLHGDFGAIARLLFPDRAFHDMAVSAGRNAIVHFADAEVPGRAPYHTIVPGLARRAEQAGLFGREDGPEWVYLSRRHYRPLRHRVDNDEEVSAFLEARGFTVMFPEKLDFRETVRVFRSARTIVSPIGAQYGNVVFCRPGARYIELTPTFHRPNPSNQHYDCISHYAGVDFIRLWGEDTFLDPTDPTLWTSRFDITDLASALDNWPGPVTT</sequence>
<dbReference type="EMBL" id="JABFDB010000046">
    <property type="protein sequence ID" value="NYZ24876.1"/>
    <property type="molecule type" value="Genomic_DNA"/>
</dbReference>
<accession>A0ABX2TMI2</accession>
<keyword evidence="1" id="KW-0802">TPR repeat</keyword>
<feature type="domain" description="Nucleotidyl transferase" evidence="2">
    <location>
        <begin position="12"/>
        <end position="211"/>
    </location>
</feature>
<dbReference type="SUPFAM" id="SSF48452">
    <property type="entry name" value="TPR-like"/>
    <property type="match status" value="1"/>
</dbReference>
<dbReference type="Pfam" id="PF13432">
    <property type="entry name" value="TPR_16"/>
    <property type="match status" value="2"/>
</dbReference>
<dbReference type="PANTHER" id="PTHR22572">
    <property type="entry name" value="SUGAR-1-PHOSPHATE GUANYL TRANSFERASE"/>
    <property type="match status" value="1"/>
</dbReference>
<feature type="repeat" description="TPR" evidence="1">
    <location>
        <begin position="419"/>
        <end position="452"/>
    </location>
</feature>
<dbReference type="InterPro" id="IPR029044">
    <property type="entry name" value="Nucleotide-diphossugar_trans"/>
</dbReference>
<feature type="repeat" description="TPR" evidence="1">
    <location>
        <begin position="385"/>
        <end position="418"/>
    </location>
</feature>
<organism evidence="4 5">
    <name type="scientific">Azospirillum oleiclasticum</name>
    <dbReference type="NCBI Taxonomy" id="2735135"/>
    <lineage>
        <taxon>Bacteria</taxon>
        <taxon>Pseudomonadati</taxon>
        <taxon>Pseudomonadota</taxon>
        <taxon>Alphaproteobacteria</taxon>
        <taxon>Rhodospirillales</taxon>
        <taxon>Azospirillaceae</taxon>
        <taxon>Azospirillum</taxon>
    </lineage>
</organism>
<evidence type="ECO:0000313" key="4">
    <source>
        <dbReference type="EMBL" id="NYZ24876.1"/>
    </source>
</evidence>
<evidence type="ECO:0000313" key="5">
    <source>
        <dbReference type="Proteomes" id="UP000584642"/>
    </source>
</evidence>
<protein>
    <submittedName>
        <fullName evidence="4">DUF563 domain-containing protein</fullName>
    </submittedName>
</protein>
<dbReference type="Pfam" id="PF00483">
    <property type="entry name" value="NTP_transferase"/>
    <property type="match status" value="1"/>
</dbReference>
<dbReference type="InterPro" id="IPR050486">
    <property type="entry name" value="Mannose-1P_guanyltransferase"/>
</dbReference>
<dbReference type="PROSITE" id="PS50005">
    <property type="entry name" value="TPR"/>
    <property type="match status" value="4"/>
</dbReference>
<evidence type="ECO:0000256" key="1">
    <source>
        <dbReference type="PROSITE-ProRule" id="PRU00339"/>
    </source>
</evidence>
<gene>
    <name evidence="4" type="ORF">HND93_34675</name>
</gene>
<dbReference type="InterPro" id="IPR011990">
    <property type="entry name" value="TPR-like_helical_dom_sf"/>
</dbReference>
<dbReference type="InterPro" id="IPR019734">
    <property type="entry name" value="TPR_rpt"/>
</dbReference>
<feature type="repeat" description="TPR" evidence="1">
    <location>
        <begin position="453"/>
        <end position="486"/>
    </location>
</feature>
<dbReference type="SMART" id="SM00028">
    <property type="entry name" value="TPR"/>
    <property type="match status" value="5"/>
</dbReference>
<reference evidence="4 5" key="1">
    <citation type="submission" date="2020-05" db="EMBL/GenBank/DDBJ databases">
        <title>Azospirillum oleiclasticum sp. nov, a nitrogen-fixing and heavy crude oil-emulsifying bacterium isolated from the crude oil of Yumen Oilfield.</title>
        <authorList>
            <person name="Wu D."/>
            <person name="Cai M."/>
            <person name="Zhang X."/>
        </authorList>
    </citation>
    <scope>NUCLEOTIDE SEQUENCE [LARGE SCALE GENOMIC DNA]</scope>
    <source>
        <strain evidence="4 5">ROY-1-1-2</strain>
    </source>
</reference>
<dbReference type="Gene3D" id="3.90.550.10">
    <property type="entry name" value="Spore Coat Polysaccharide Biosynthesis Protein SpsA, Chain A"/>
    <property type="match status" value="1"/>
</dbReference>
<name>A0ABX2TMI2_9PROT</name>
<dbReference type="SUPFAM" id="SSF53448">
    <property type="entry name" value="Nucleotide-diphospho-sugar transferases"/>
    <property type="match status" value="1"/>
</dbReference>
<evidence type="ECO:0000259" key="3">
    <source>
        <dbReference type="Pfam" id="PF04577"/>
    </source>
</evidence>